<dbReference type="InterPro" id="IPR006621">
    <property type="entry name" value="Nose-resist-to-fluoxetine_N"/>
</dbReference>
<dbReference type="InterPro" id="IPR002656">
    <property type="entry name" value="Acyl_transf_3_dom"/>
</dbReference>
<dbReference type="Pfam" id="PF01757">
    <property type="entry name" value="Acyl_transf_3"/>
    <property type="match status" value="1"/>
</dbReference>
<gene>
    <name evidence="3" type="ORF">APZ42_029814</name>
</gene>
<feature type="domain" description="Nose resistant-to-fluoxetine protein N-terminal" evidence="2">
    <location>
        <begin position="69"/>
        <end position="230"/>
    </location>
</feature>
<dbReference type="SMART" id="SM00703">
    <property type="entry name" value="NRF"/>
    <property type="match status" value="1"/>
</dbReference>
<dbReference type="PANTHER" id="PTHR11161">
    <property type="entry name" value="O-ACYLTRANSFERASE"/>
    <property type="match status" value="1"/>
</dbReference>
<dbReference type="AlphaFoldDB" id="A0A164PC21"/>
<evidence type="ECO:0000313" key="3">
    <source>
        <dbReference type="EMBL" id="KZS06693.1"/>
    </source>
</evidence>
<keyword evidence="4" id="KW-1185">Reference proteome</keyword>
<feature type="transmembrane region" description="Helical" evidence="1">
    <location>
        <begin position="548"/>
        <end position="566"/>
    </location>
</feature>
<keyword evidence="1" id="KW-0812">Transmembrane</keyword>
<feature type="transmembrane region" description="Helical" evidence="1">
    <location>
        <begin position="578"/>
        <end position="599"/>
    </location>
</feature>
<dbReference type="GO" id="GO:0016747">
    <property type="term" value="F:acyltransferase activity, transferring groups other than amino-acyl groups"/>
    <property type="evidence" value="ECO:0007669"/>
    <property type="project" value="InterPro"/>
</dbReference>
<evidence type="ECO:0000256" key="1">
    <source>
        <dbReference type="SAM" id="Phobius"/>
    </source>
</evidence>
<protein>
    <submittedName>
        <fullName evidence="3">Putative Nose resistant to fluoxetine protein</fullName>
    </submittedName>
</protein>
<dbReference type="Pfam" id="PF20146">
    <property type="entry name" value="NRF"/>
    <property type="match status" value="1"/>
</dbReference>
<feature type="transmembrane region" description="Helical" evidence="1">
    <location>
        <begin position="499"/>
        <end position="520"/>
    </location>
</feature>
<reference evidence="3 4" key="1">
    <citation type="submission" date="2016-03" db="EMBL/GenBank/DDBJ databases">
        <title>EvidentialGene: Evidence-directed Construction of Genes on Genomes.</title>
        <authorList>
            <person name="Gilbert D.G."/>
            <person name="Choi J.-H."/>
            <person name="Mockaitis K."/>
            <person name="Colbourne J."/>
            <person name="Pfrender M."/>
        </authorList>
    </citation>
    <scope>NUCLEOTIDE SEQUENCE [LARGE SCALE GENOMIC DNA]</scope>
    <source>
        <strain evidence="3 4">Xinb3</strain>
        <tissue evidence="3">Complete organism</tissue>
    </source>
</reference>
<feature type="transmembrane region" description="Helical" evidence="1">
    <location>
        <begin position="688"/>
        <end position="712"/>
    </location>
</feature>
<feature type="transmembrane region" description="Helical" evidence="1">
    <location>
        <begin position="471"/>
        <end position="492"/>
    </location>
</feature>
<sequence>MSAALLLFCHQLQTKGLFFYVLMAICFKVPKIGCQVLPMQASTKNIPHQVFVDWLIQTSSPTALASNISEHCIHHTQYYLTALNRQQSWAVKMYESSGRLAEQLFNTDSQNVHHSTGLFDECLSIQPEDEPFQGQYCTVFFENESVREHENDHDYHSQAILETGKTAVCKEGEPKEHKSNFLMPSVGFCLPSTCSASDLRSAVAQLVGQQLINKTNFTIMVITNENYCYSQNKINTNTIRDDKLAMTVITAFCLLIALVLTATVHEIWNGASPSCSDVAQQNFHIKFLHCFSAKRNCQMLFSTKDDVKDSLACLHGIRVVTTCWIVLIHVAGEFTQRMSYTKQLDVKNASRWEFQIITNGLFAVDTFFLMSGLLVAFTQIRQLDQHQGFFNIKRFYIHRFVRLTPVYASVQLFLATLWSYVGTGPDWNYVQQMSKSVRQNLWAHMLYINNYVAVIDQQSSLSNPSTGMIEAWYLACEMQMFWISPLFVYPLWRWRKTGLIWTTTCLLFFLGFCMALFIAYDIPPTVLFNRQSAMQKLDEYCRKHYHQTIARIPPYVMGILLGWLLHKNKDSKININRFLVIAGWVVSSSIGLLVIYGMMPYLDVAKTPVINSYVRVSYGAFHRSSWAMVVAWLIFSCTHGYGGYIHTFLSSKFFLPLSRLSYAVYLVHFAYVKAYVSHMRKPMYITEYYFFTSYLGILMAAFMLASVVSVIMEMPFMNLDKLLFPNSREIKKKKEGVTGLLTKNKYY</sequence>
<proteinExistence type="predicted"/>
<feature type="transmembrane region" description="Helical" evidence="1">
    <location>
        <begin position="311"/>
        <end position="332"/>
    </location>
</feature>
<feature type="transmembrane region" description="Helical" evidence="1">
    <location>
        <begin position="625"/>
        <end position="645"/>
    </location>
</feature>
<feature type="transmembrane region" description="Helical" evidence="1">
    <location>
        <begin position="400"/>
        <end position="421"/>
    </location>
</feature>
<dbReference type="Proteomes" id="UP000076858">
    <property type="component" value="Unassembled WGS sequence"/>
</dbReference>
<feature type="transmembrane region" description="Helical" evidence="1">
    <location>
        <begin position="244"/>
        <end position="264"/>
    </location>
</feature>
<dbReference type="PANTHER" id="PTHR11161:SF0">
    <property type="entry name" value="O-ACYLTRANSFERASE LIKE PROTEIN"/>
    <property type="match status" value="1"/>
</dbReference>
<feature type="transmembrane region" description="Helical" evidence="1">
    <location>
        <begin position="352"/>
        <end position="380"/>
    </location>
</feature>
<evidence type="ECO:0000313" key="4">
    <source>
        <dbReference type="Proteomes" id="UP000076858"/>
    </source>
</evidence>
<accession>A0A164PC21</accession>
<name>A0A164PC21_9CRUS</name>
<keyword evidence="1" id="KW-0472">Membrane</keyword>
<keyword evidence="1" id="KW-1133">Transmembrane helix</keyword>
<dbReference type="EMBL" id="LRGB01002648">
    <property type="protein sequence ID" value="KZS06693.1"/>
    <property type="molecule type" value="Genomic_DNA"/>
</dbReference>
<feature type="transmembrane region" description="Helical" evidence="1">
    <location>
        <begin position="657"/>
        <end position="676"/>
    </location>
</feature>
<evidence type="ECO:0000259" key="2">
    <source>
        <dbReference type="SMART" id="SM00703"/>
    </source>
</evidence>
<comment type="caution">
    <text evidence="3">The sequence shown here is derived from an EMBL/GenBank/DDBJ whole genome shotgun (WGS) entry which is preliminary data.</text>
</comment>
<organism evidence="3 4">
    <name type="scientific">Daphnia magna</name>
    <dbReference type="NCBI Taxonomy" id="35525"/>
    <lineage>
        <taxon>Eukaryota</taxon>
        <taxon>Metazoa</taxon>
        <taxon>Ecdysozoa</taxon>
        <taxon>Arthropoda</taxon>
        <taxon>Crustacea</taxon>
        <taxon>Branchiopoda</taxon>
        <taxon>Diplostraca</taxon>
        <taxon>Cladocera</taxon>
        <taxon>Anomopoda</taxon>
        <taxon>Daphniidae</taxon>
        <taxon>Daphnia</taxon>
    </lineage>
</organism>
<dbReference type="InterPro" id="IPR052728">
    <property type="entry name" value="O2_lipid_transport_reg"/>
</dbReference>
<dbReference type="OrthoDB" id="6408118at2759"/>